<protein>
    <submittedName>
        <fullName evidence="1">Uncharacterized protein</fullName>
    </submittedName>
</protein>
<reference evidence="1 2" key="1">
    <citation type="journal article" date="2017" name="Nature">
        <title>The Apostasia genome and the evolution of orchids.</title>
        <authorList>
            <person name="Zhang G.Q."/>
            <person name="Liu K.W."/>
            <person name="Li Z."/>
            <person name="Lohaus R."/>
            <person name="Hsiao Y.Y."/>
            <person name="Niu S.C."/>
            <person name="Wang J.Y."/>
            <person name="Lin Y.C."/>
            <person name="Xu Q."/>
            <person name="Chen L.J."/>
            <person name="Yoshida K."/>
            <person name="Fujiwara S."/>
            <person name="Wang Z.W."/>
            <person name="Zhang Y.Q."/>
            <person name="Mitsuda N."/>
            <person name="Wang M."/>
            <person name="Liu G.H."/>
            <person name="Pecoraro L."/>
            <person name="Huang H.X."/>
            <person name="Xiao X.J."/>
            <person name="Lin M."/>
            <person name="Wu X.Y."/>
            <person name="Wu W.L."/>
            <person name="Chen Y.Y."/>
            <person name="Chang S.B."/>
            <person name="Sakamoto S."/>
            <person name="Ohme-Takagi M."/>
            <person name="Yagi M."/>
            <person name="Zeng S.J."/>
            <person name="Shen C.Y."/>
            <person name="Yeh C.M."/>
            <person name="Luo Y.B."/>
            <person name="Tsai W.C."/>
            <person name="Van de Peer Y."/>
            <person name="Liu Z.J."/>
        </authorList>
    </citation>
    <scope>NUCLEOTIDE SEQUENCE [LARGE SCALE GENOMIC DNA]</scope>
    <source>
        <strain evidence="2">cv. Shenzhen</strain>
        <tissue evidence="1">Stem</tissue>
    </source>
</reference>
<keyword evidence="2" id="KW-1185">Reference proteome</keyword>
<evidence type="ECO:0000313" key="2">
    <source>
        <dbReference type="Proteomes" id="UP000236161"/>
    </source>
</evidence>
<dbReference type="EMBL" id="KZ451982">
    <property type="protein sequence ID" value="PKA54426.1"/>
    <property type="molecule type" value="Genomic_DNA"/>
</dbReference>
<name>A0A2I0AG08_9ASPA</name>
<organism evidence="1 2">
    <name type="scientific">Apostasia shenzhenica</name>
    <dbReference type="NCBI Taxonomy" id="1088818"/>
    <lineage>
        <taxon>Eukaryota</taxon>
        <taxon>Viridiplantae</taxon>
        <taxon>Streptophyta</taxon>
        <taxon>Embryophyta</taxon>
        <taxon>Tracheophyta</taxon>
        <taxon>Spermatophyta</taxon>
        <taxon>Magnoliopsida</taxon>
        <taxon>Liliopsida</taxon>
        <taxon>Asparagales</taxon>
        <taxon>Orchidaceae</taxon>
        <taxon>Apostasioideae</taxon>
        <taxon>Apostasia</taxon>
    </lineage>
</organism>
<gene>
    <name evidence="1" type="ORF">AXF42_Ash000259</name>
</gene>
<sequence length="100" mass="10601">MADTPSCNDGSCPPNDDSLRLTETGPMLWSAACHRSMTSTFDCSRLARTTSPSHFGQCPPSPVIVAATTSLSIASPTTSIARFLTLSDYMGTTVEGDLFH</sequence>
<proteinExistence type="predicted"/>
<evidence type="ECO:0000313" key="1">
    <source>
        <dbReference type="EMBL" id="PKA54426.1"/>
    </source>
</evidence>
<dbReference type="AlphaFoldDB" id="A0A2I0AG08"/>
<dbReference type="Proteomes" id="UP000236161">
    <property type="component" value="Unassembled WGS sequence"/>
</dbReference>
<accession>A0A2I0AG08</accession>